<dbReference type="Proteomes" id="UP000515955">
    <property type="component" value="Chromosome"/>
</dbReference>
<dbReference type="AlphaFoldDB" id="A0A7G9SE45"/>
<dbReference type="GO" id="GO:0004518">
    <property type="term" value="F:nuclease activity"/>
    <property type="evidence" value="ECO:0007669"/>
    <property type="project" value="UniProtKB-KW"/>
</dbReference>
<evidence type="ECO:0000313" key="6">
    <source>
        <dbReference type="EMBL" id="QNN66120.1"/>
    </source>
</evidence>
<dbReference type="PROSITE" id="PS50151">
    <property type="entry name" value="UVR"/>
    <property type="match status" value="1"/>
</dbReference>
<organism evidence="6 7">
    <name type="scientific">Sphingomonas rhizophila</name>
    <dbReference type="NCBI Taxonomy" id="2071607"/>
    <lineage>
        <taxon>Bacteria</taxon>
        <taxon>Pseudomonadati</taxon>
        <taxon>Pseudomonadota</taxon>
        <taxon>Alphaproteobacteria</taxon>
        <taxon>Sphingomonadales</taxon>
        <taxon>Sphingomonadaceae</taxon>
        <taxon>Sphingomonas</taxon>
    </lineage>
</organism>
<dbReference type="InterPro" id="IPR001943">
    <property type="entry name" value="UVR_dom"/>
</dbReference>
<feature type="region of interest" description="Disordered" evidence="4">
    <location>
        <begin position="51"/>
        <end position="95"/>
    </location>
</feature>
<keyword evidence="1" id="KW-0228">DNA excision</keyword>
<keyword evidence="7" id="KW-1185">Reference proteome</keyword>
<keyword evidence="3" id="KW-0742">SOS response</keyword>
<gene>
    <name evidence="6" type="ORF">H9L12_01105</name>
</gene>
<evidence type="ECO:0000259" key="5">
    <source>
        <dbReference type="PROSITE" id="PS50151"/>
    </source>
</evidence>
<dbReference type="GO" id="GO:0009432">
    <property type="term" value="P:SOS response"/>
    <property type="evidence" value="ECO:0007669"/>
    <property type="project" value="UniProtKB-KW"/>
</dbReference>
<proteinExistence type="predicted"/>
<evidence type="ECO:0000313" key="7">
    <source>
        <dbReference type="Proteomes" id="UP000515955"/>
    </source>
</evidence>
<keyword evidence="3" id="KW-0227">DNA damage</keyword>
<protein>
    <submittedName>
        <fullName evidence="6">UvrB/UvrC motif-containing protein</fullName>
    </submittedName>
</protein>
<accession>A0A7G9SE45</accession>
<keyword evidence="2" id="KW-0234">DNA repair</keyword>
<dbReference type="InterPro" id="IPR036876">
    <property type="entry name" value="UVR_dom_sf"/>
</dbReference>
<dbReference type="EMBL" id="CP060717">
    <property type="protein sequence ID" value="QNN66120.1"/>
    <property type="molecule type" value="Genomic_DNA"/>
</dbReference>
<name>A0A7G9SE45_9SPHN</name>
<evidence type="ECO:0000256" key="4">
    <source>
        <dbReference type="SAM" id="MobiDB-lite"/>
    </source>
</evidence>
<dbReference type="Pfam" id="PF02151">
    <property type="entry name" value="UVR"/>
    <property type="match status" value="1"/>
</dbReference>
<feature type="domain" description="UVR" evidence="5">
    <location>
        <begin position="1"/>
        <end position="36"/>
    </location>
</feature>
<dbReference type="Gene3D" id="4.10.860.10">
    <property type="entry name" value="UVR domain"/>
    <property type="match status" value="1"/>
</dbReference>
<dbReference type="KEGG" id="srhi:H9L12_01105"/>
<sequence length="95" mass="10675">MATIEELRRKMEKAALALDFEEAKRCRDQIAILRGGATIDDLEQADFNGLERQKPGAMGLGTSQQKLKPPPGWKRPSKPDPMTTGRSLRGRRTKR</sequence>
<reference evidence="6 7" key="1">
    <citation type="submission" date="2020-08" db="EMBL/GenBank/DDBJ databases">
        <title>Genome sequence of Sphingomonas rhizophila KACC 19189T.</title>
        <authorList>
            <person name="Hyun D.-W."/>
            <person name="Bae J.-W."/>
        </authorList>
    </citation>
    <scope>NUCLEOTIDE SEQUENCE [LARGE SCALE GENOMIC DNA]</scope>
    <source>
        <strain evidence="6 7">KACC 19189</strain>
    </source>
</reference>
<dbReference type="SUPFAM" id="SSF46600">
    <property type="entry name" value="C-terminal UvrC-binding domain of UvrB"/>
    <property type="match status" value="1"/>
</dbReference>
<evidence type="ECO:0000256" key="1">
    <source>
        <dbReference type="ARBA" id="ARBA00022769"/>
    </source>
</evidence>
<evidence type="ECO:0000256" key="2">
    <source>
        <dbReference type="ARBA" id="ARBA00022881"/>
    </source>
</evidence>
<evidence type="ECO:0000256" key="3">
    <source>
        <dbReference type="ARBA" id="ARBA00023236"/>
    </source>
</evidence>
<keyword evidence="2" id="KW-0267">Excision nuclease</keyword>
<dbReference type="GO" id="GO:0006281">
    <property type="term" value="P:DNA repair"/>
    <property type="evidence" value="ECO:0007669"/>
    <property type="project" value="UniProtKB-KW"/>
</dbReference>